<keyword evidence="1" id="KW-0812">Transmembrane</keyword>
<dbReference type="PANTHER" id="PTHR37312">
    <property type="entry name" value="MEMBRANE-BOUND ACYLTRANSFERASE YKRP-RELATED"/>
    <property type="match status" value="1"/>
</dbReference>
<keyword evidence="3" id="KW-0808">Transferase</keyword>
<dbReference type="GO" id="GO:0016746">
    <property type="term" value="F:acyltransferase activity"/>
    <property type="evidence" value="ECO:0007669"/>
    <property type="project" value="UniProtKB-KW"/>
</dbReference>
<feature type="transmembrane region" description="Helical" evidence="1">
    <location>
        <begin position="10"/>
        <end position="29"/>
    </location>
</feature>
<evidence type="ECO:0000259" key="2">
    <source>
        <dbReference type="Pfam" id="PF01757"/>
    </source>
</evidence>
<feature type="transmembrane region" description="Helical" evidence="1">
    <location>
        <begin position="49"/>
        <end position="66"/>
    </location>
</feature>
<feature type="transmembrane region" description="Helical" evidence="1">
    <location>
        <begin position="232"/>
        <end position="252"/>
    </location>
</feature>
<gene>
    <name evidence="3" type="ORF">JZO76_11835</name>
</gene>
<dbReference type="Proteomes" id="UP000664256">
    <property type="component" value="Unassembled WGS sequence"/>
</dbReference>
<proteinExistence type="predicted"/>
<evidence type="ECO:0000313" key="4">
    <source>
        <dbReference type="Proteomes" id="UP000664256"/>
    </source>
</evidence>
<dbReference type="PANTHER" id="PTHR37312:SF1">
    <property type="entry name" value="MEMBRANE-BOUND ACYLTRANSFERASE YKRP-RELATED"/>
    <property type="match status" value="1"/>
</dbReference>
<sequence length="257" mass="29946">MNKRIDTIDILKGITIILVVFGHAVQGIVDSNNLSLNTDFSSIYITKKVIYGFHMPVFFIVSGFFLTKWLKKDKPTALKKKTKRLVYPYFVWSFITALFMQIASKFTNNGLGLIDFVKSPVIPFSQYWFLYLLFFFHLVYFVVDIFFNKKSLNVLFCISIGLFCIGPFLPDVWVMSNFTKYFIFFMLGSYVLPYIQKEKKVGVTALLGMILLFIVVNYLYVSVLEMKYVRYYLFFITSIVGFILSLSLSIYISPKIF</sequence>
<feature type="transmembrane region" description="Helical" evidence="1">
    <location>
        <begin position="127"/>
        <end position="147"/>
    </location>
</feature>
<reference evidence="3 4" key="1">
    <citation type="submission" date="2021-03" db="EMBL/GenBank/DDBJ databases">
        <title>Enterococcal diversity collection.</title>
        <authorList>
            <person name="Gilmore M.S."/>
            <person name="Schwartzman J."/>
            <person name="Van Tyne D."/>
            <person name="Martin M."/>
            <person name="Earl A.M."/>
            <person name="Manson A.L."/>
            <person name="Straub T."/>
            <person name="Salamzade R."/>
            <person name="Saavedra J."/>
            <person name="Lebreton F."/>
            <person name="Prichula J."/>
            <person name="Schaufler K."/>
            <person name="Gaca A."/>
            <person name="Sgardioli B."/>
            <person name="Wagenaar J."/>
            <person name="Strong T."/>
        </authorList>
    </citation>
    <scope>NUCLEOTIDE SEQUENCE [LARGE SCALE GENOMIC DNA]</scope>
    <source>
        <strain evidence="3 4">MJM12</strain>
    </source>
</reference>
<keyword evidence="4" id="KW-1185">Reference proteome</keyword>
<dbReference type="InterPro" id="IPR052734">
    <property type="entry name" value="Nod_factor_acetyltransferase"/>
</dbReference>
<evidence type="ECO:0000313" key="3">
    <source>
        <dbReference type="EMBL" id="MBO0450211.1"/>
    </source>
</evidence>
<dbReference type="InterPro" id="IPR002656">
    <property type="entry name" value="Acyl_transf_3_dom"/>
</dbReference>
<comment type="caution">
    <text evidence="3">The sequence shown here is derived from an EMBL/GenBank/DDBJ whole genome shotgun (WGS) entry which is preliminary data.</text>
</comment>
<dbReference type="RefSeq" id="WP_206904749.1">
    <property type="nucleotide sequence ID" value="NZ_JAFLVT010000018.1"/>
</dbReference>
<evidence type="ECO:0000256" key="1">
    <source>
        <dbReference type="SAM" id="Phobius"/>
    </source>
</evidence>
<accession>A0ABS3H9T0</accession>
<feature type="domain" description="Acyltransferase 3" evidence="2">
    <location>
        <begin position="7"/>
        <end position="249"/>
    </location>
</feature>
<keyword evidence="3" id="KW-0012">Acyltransferase</keyword>
<organism evidence="3 4">
    <name type="scientific">Candidatus Enterococcus myersii</name>
    <dbReference type="NCBI Taxonomy" id="2815322"/>
    <lineage>
        <taxon>Bacteria</taxon>
        <taxon>Bacillati</taxon>
        <taxon>Bacillota</taxon>
        <taxon>Bacilli</taxon>
        <taxon>Lactobacillales</taxon>
        <taxon>Enterococcaceae</taxon>
        <taxon>Enterococcus</taxon>
    </lineage>
</organism>
<dbReference type="Pfam" id="PF01757">
    <property type="entry name" value="Acyl_transf_3"/>
    <property type="match status" value="1"/>
</dbReference>
<feature type="transmembrane region" description="Helical" evidence="1">
    <location>
        <begin position="86"/>
        <end position="107"/>
    </location>
</feature>
<feature type="transmembrane region" description="Helical" evidence="1">
    <location>
        <begin position="154"/>
        <end position="172"/>
    </location>
</feature>
<keyword evidence="1" id="KW-0472">Membrane</keyword>
<keyword evidence="1" id="KW-1133">Transmembrane helix</keyword>
<protein>
    <submittedName>
        <fullName evidence="3">Acyltransferase family protein</fullName>
    </submittedName>
</protein>
<feature type="transmembrane region" description="Helical" evidence="1">
    <location>
        <begin position="202"/>
        <end position="220"/>
    </location>
</feature>
<name>A0ABS3H9T0_9ENTE</name>
<dbReference type="EMBL" id="JAFLVT010000018">
    <property type="protein sequence ID" value="MBO0450211.1"/>
    <property type="molecule type" value="Genomic_DNA"/>
</dbReference>